<accession>A0A852Z1G2</accession>
<feature type="compositionally biased region" description="Basic and acidic residues" evidence="1">
    <location>
        <begin position="19"/>
        <end position="45"/>
    </location>
</feature>
<name>A0A852Z1G2_9ACTN</name>
<evidence type="ECO:0000313" key="4">
    <source>
        <dbReference type="Proteomes" id="UP000548304"/>
    </source>
</evidence>
<keyword evidence="2" id="KW-0812">Transmembrane</keyword>
<gene>
    <name evidence="3" type="ORF">FHR84_002449</name>
</gene>
<evidence type="ECO:0000313" key="3">
    <source>
        <dbReference type="EMBL" id="NYH79115.1"/>
    </source>
</evidence>
<feature type="transmembrane region" description="Helical" evidence="2">
    <location>
        <begin position="53"/>
        <end position="77"/>
    </location>
</feature>
<keyword evidence="4" id="KW-1185">Reference proteome</keyword>
<protein>
    <submittedName>
        <fullName evidence="3">Uncharacterized protein</fullName>
    </submittedName>
</protein>
<evidence type="ECO:0000256" key="2">
    <source>
        <dbReference type="SAM" id="Phobius"/>
    </source>
</evidence>
<comment type="caution">
    <text evidence="3">The sequence shown here is derived from an EMBL/GenBank/DDBJ whole genome shotgun (WGS) entry which is preliminary data.</text>
</comment>
<dbReference type="RefSeq" id="WP_179535558.1">
    <property type="nucleotide sequence ID" value="NZ_JACBYW010000004.1"/>
</dbReference>
<reference evidence="3 4" key="1">
    <citation type="submission" date="2020-07" db="EMBL/GenBank/DDBJ databases">
        <title>Genomic Encyclopedia of Type Strains, Phase III (KMG-III): the genomes of soil and plant-associated and newly described type strains.</title>
        <authorList>
            <person name="Whitman W."/>
        </authorList>
    </citation>
    <scope>NUCLEOTIDE SEQUENCE [LARGE SCALE GENOMIC DNA]</scope>
    <source>
        <strain evidence="3 4">CECT 8576</strain>
    </source>
</reference>
<sequence length="225" mass="24241">MSTPPDTPDSEDSSAWDARAPEEITETEPRFERQVEGEEVSEPHPRGGKRGKLFGSLVALALVVLIGCGALFGWNAWKSGSMGVVEEMLSDIGGVDLAEGDCVHIPRGGENVDFERAGCGSARSDFRVVELREDSRKCARQSYGALLVNEDVYCMIPDVEVGDCVADLEGETTLLTKVNCADEAAGWRVTGLADVVDSEECAAGAMYQTYPEPARTLCFAELARE</sequence>
<dbReference type="AlphaFoldDB" id="A0A852Z1G2"/>
<evidence type="ECO:0000256" key="1">
    <source>
        <dbReference type="SAM" id="MobiDB-lite"/>
    </source>
</evidence>
<proteinExistence type="predicted"/>
<keyword evidence="2" id="KW-1133">Transmembrane helix</keyword>
<organism evidence="3 4">
    <name type="scientific">Actinopolyspora biskrensis</name>
    <dbReference type="NCBI Taxonomy" id="1470178"/>
    <lineage>
        <taxon>Bacteria</taxon>
        <taxon>Bacillati</taxon>
        <taxon>Actinomycetota</taxon>
        <taxon>Actinomycetes</taxon>
        <taxon>Actinopolysporales</taxon>
        <taxon>Actinopolysporaceae</taxon>
        <taxon>Actinopolyspora</taxon>
    </lineage>
</organism>
<feature type="region of interest" description="Disordered" evidence="1">
    <location>
        <begin position="1"/>
        <end position="48"/>
    </location>
</feature>
<dbReference type="EMBL" id="JACBYW010000004">
    <property type="protein sequence ID" value="NYH79115.1"/>
    <property type="molecule type" value="Genomic_DNA"/>
</dbReference>
<keyword evidence="2" id="KW-0472">Membrane</keyword>
<dbReference type="Proteomes" id="UP000548304">
    <property type="component" value="Unassembled WGS sequence"/>
</dbReference>